<proteinExistence type="predicted"/>
<reference evidence="1" key="1">
    <citation type="submission" date="2014-01" db="EMBL/GenBank/DDBJ databases">
        <title>The genome of the white-rot fungus Pycnoporus cinnabarinus: a basidiomycete model with a versatile arsenal for lignocellulosic biomass breakdown.</title>
        <authorList>
            <person name="Levasseur A."/>
            <person name="Lomascolo A."/>
            <person name="Ruiz-Duenas F.J."/>
            <person name="Uzan E."/>
            <person name="Piumi F."/>
            <person name="Kues U."/>
            <person name="Ram A.F.J."/>
            <person name="Murat C."/>
            <person name="Haon M."/>
            <person name="Benoit I."/>
            <person name="Arfi Y."/>
            <person name="Chevret D."/>
            <person name="Drula E."/>
            <person name="Kwon M.J."/>
            <person name="Gouret P."/>
            <person name="Lesage-Meessen L."/>
            <person name="Lombard V."/>
            <person name="Mariette J."/>
            <person name="Noirot C."/>
            <person name="Park J."/>
            <person name="Patyshakuliyeva A."/>
            <person name="Wieneger R.A.B."/>
            <person name="Wosten H.A.B."/>
            <person name="Martin F."/>
            <person name="Coutinho P.M."/>
            <person name="de Vries R."/>
            <person name="Martinez A.T."/>
            <person name="Klopp C."/>
            <person name="Pontarotti P."/>
            <person name="Henrissat B."/>
            <person name="Record E."/>
        </authorList>
    </citation>
    <scope>NUCLEOTIDE SEQUENCE [LARGE SCALE GENOMIC DNA]</scope>
    <source>
        <strain evidence="1">BRFM137</strain>
    </source>
</reference>
<sequence>MSPRIDPPYPSFALVLSKAANSVHPTSPPTSIVIRNNAHASNAPQSSTLRLPAYRAAHIGRYHPYPKVASRRGDDRLMSTVDYRYAEEPLWEDAGIDSSGEAGTANEENAEGDAVVASPEINVHPSVDTQSATIQPPPPVSALSKTKLVLLFADMIVALRRRYLSAQAAKHFFEAQQLKK</sequence>
<keyword evidence="2" id="KW-1185">Reference proteome</keyword>
<evidence type="ECO:0000313" key="2">
    <source>
        <dbReference type="Proteomes" id="UP000029665"/>
    </source>
</evidence>
<accession>A0A060S5P2</accession>
<comment type="caution">
    <text evidence="1">The sequence shown here is derived from an EMBL/GenBank/DDBJ whole genome shotgun (WGS) entry which is preliminary data.</text>
</comment>
<dbReference type="Proteomes" id="UP000029665">
    <property type="component" value="Unassembled WGS sequence"/>
</dbReference>
<dbReference type="OMA" id="ASHMGRY"/>
<dbReference type="AlphaFoldDB" id="A0A060S5P2"/>
<dbReference type="EMBL" id="CCBP010000047">
    <property type="protein sequence ID" value="CDO69516.1"/>
    <property type="molecule type" value="Genomic_DNA"/>
</dbReference>
<gene>
    <name evidence="1" type="ORF">BN946_scf184785.g21</name>
</gene>
<name>A0A060S5P2_PYCCI</name>
<evidence type="ECO:0000313" key="1">
    <source>
        <dbReference type="EMBL" id="CDO69516.1"/>
    </source>
</evidence>
<protein>
    <submittedName>
        <fullName evidence="1">Uncharacterized protein</fullName>
    </submittedName>
</protein>
<dbReference type="HOGENOM" id="CLU_1496972_0_0_1"/>
<dbReference type="OrthoDB" id="2637024at2759"/>
<organism evidence="1 2">
    <name type="scientific">Pycnoporus cinnabarinus</name>
    <name type="common">Cinnabar-red polypore</name>
    <name type="synonym">Trametes cinnabarina</name>
    <dbReference type="NCBI Taxonomy" id="5643"/>
    <lineage>
        <taxon>Eukaryota</taxon>
        <taxon>Fungi</taxon>
        <taxon>Dikarya</taxon>
        <taxon>Basidiomycota</taxon>
        <taxon>Agaricomycotina</taxon>
        <taxon>Agaricomycetes</taxon>
        <taxon>Polyporales</taxon>
        <taxon>Polyporaceae</taxon>
        <taxon>Trametes</taxon>
    </lineage>
</organism>